<keyword evidence="4" id="KW-0133">Cell shape</keyword>
<comment type="similarity">
    <text evidence="1 9">Belongs to the peptidase S11 family.</text>
</comment>
<keyword evidence="5" id="KW-0573">Peptidoglycan synthesis</keyword>
<dbReference type="GO" id="GO:0009252">
    <property type="term" value="P:peptidoglycan biosynthetic process"/>
    <property type="evidence" value="ECO:0007669"/>
    <property type="project" value="UniProtKB-KW"/>
</dbReference>
<dbReference type="GO" id="GO:0008360">
    <property type="term" value="P:regulation of cell shape"/>
    <property type="evidence" value="ECO:0007669"/>
    <property type="project" value="UniProtKB-KW"/>
</dbReference>
<dbReference type="PANTHER" id="PTHR21581:SF33">
    <property type="entry name" value="D-ALANYL-D-ALANINE CARBOXYPEPTIDASE DACB"/>
    <property type="match status" value="1"/>
</dbReference>
<evidence type="ECO:0000256" key="1">
    <source>
        <dbReference type="ARBA" id="ARBA00007164"/>
    </source>
</evidence>
<dbReference type="PRINTS" id="PR00725">
    <property type="entry name" value="DADACBPTASE1"/>
</dbReference>
<comment type="caution">
    <text evidence="11">The sequence shown here is derived from an EMBL/GenBank/DDBJ whole genome shotgun (WGS) entry which is preliminary data.</text>
</comment>
<name>A0A1F5GSL0_9BACT</name>
<dbReference type="InterPro" id="IPR012338">
    <property type="entry name" value="Beta-lactam/transpept-like"/>
</dbReference>
<dbReference type="EMBL" id="MFBN01000039">
    <property type="protein sequence ID" value="OGD94819.1"/>
    <property type="molecule type" value="Genomic_DNA"/>
</dbReference>
<dbReference type="Pfam" id="PF00768">
    <property type="entry name" value="Peptidase_S11"/>
    <property type="match status" value="1"/>
</dbReference>
<dbReference type="GO" id="GO:0071555">
    <property type="term" value="P:cell wall organization"/>
    <property type="evidence" value="ECO:0007669"/>
    <property type="project" value="UniProtKB-KW"/>
</dbReference>
<reference evidence="11 12" key="1">
    <citation type="journal article" date="2016" name="Nat. Commun.">
        <title>Thousands of microbial genomes shed light on interconnected biogeochemical processes in an aquifer system.</title>
        <authorList>
            <person name="Anantharaman K."/>
            <person name="Brown C.T."/>
            <person name="Hug L.A."/>
            <person name="Sharon I."/>
            <person name="Castelle C.J."/>
            <person name="Probst A.J."/>
            <person name="Thomas B.C."/>
            <person name="Singh A."/>
            <person name="Wilkins M.J."/>
            <person name="Karaoz U."/>
            <person name="Brodie E.L."/>
            <person name="Williams K.H."/>
            <person name="Hubbard S.S."/>
            <person name="Banfield J.F."/>
        </authorList>
    </citation>
    <scope>NUCLEOTIDE SEQUENCE [LARGE SCALE GENOMIC DNA]</scope>
</reference>
<dbReference type="Gene3D" id="3.40.710.10">
    <property type="entry name" value="DD-peptidase/beta-lactamase superfamily"/>
    <property type="match status" value="1"/>
</dbReference>
<dbReference type="SUPFAM" id="SSF56601">
    <property type="entry name" value="beta-lactamase/transpeptidase-like"/>
    <property type="match status" value="1"/>
</dbReference>
<feature type="active site" evidence="7">
    <location>
        <position position="149"/>
    </location>
</feature>
<evidence type="ECO:0000313" key="11">
    <source>
        <dbReference type="EMBL" id="OGD94819.1"/>
    </source>
</evidence>
<evidence type="ECO:0000256" key="2">
    <source>
        <dbReference type="ARBA" id="ARBA00022729"/>
    </source>
</evidence>
<dbReference type="Proteomes" id="UP000178336">
    <property type="component" value="Unassembled WGS sequence"/>
</dbReference>
<dbReference type="InterPro" id="IPR001967">
    <property type="entry name" value="Peptidase_S11_N"/>
</dbReference>
<evidence type="ECO:0000313" key="12">
    <source>
        <dbReference type="Proteomes" id="UP000178336"/>
    </source>
</evidence>
<dbReference type="STRING" id="1797724.A3A48_01200"/>
<evidence type="ECO:0000256" key="9">
    <source>
        <dbReference type="RuleBase" id="RU004016"/>
    </source>
</evidence>
<dbReference type="PANTHER" id="PTHR21581">
    <property type="entry name" value="D-ALANYL-D-ALANINE CARBOXYPEPTIDASE"/>
    <property type="match status" value="1"/>
</dbReference>
<evidence type="ECO:0000256" key="4">
    <source>
        <dbReference type="ARBA" id="ARBA00022960"/>
    </source>
</evidence>
<evidence type="ECO:0000256" key="6">
    <source>
        <dbReference type="ARBA" id="ARBA00023316"/>
    </source>
</evidence>
<evidence type="ECO:0000256" key="5">
    <source>
        <dbReference type="ARBA" id="ARBA00022984"/>
    </source>
</evidence>
<keyword evidence="2" id="KW-0732">Signal</keyword>
<proteinExistence type="inferred from homology"/>
<sequence length="317" mass="35222">MGRVLTVLVVLIIATSGFFYLQKRQNSLFSPIPKVFGIAKSPQVNKWFPKEDYFLFDKKDSSLIISAQSALIVDYETANIIFQKQKNTRLPVASTVKIMTALVALENAKLKDAFSVSEKAASIGENSMGLTSGEKLTLEELLYGLMLVSGNDAAVTIAEGVAKTEENFVKMMNDTAVSLGLKNTKFINASGLDDDNNAQYSTAYDLAVIAHYIWEKYPEFRDITATINKPIEATKDHKAFNLNNETNLLTTYPGVRGIKPGFTWEAKLCLVTYAENSNKKLLAVILGSDDRRGEMKELLDYGFSRYGIKIEHPVLDM</sequence>
<keyword evidence="6" id="KW-0961">Cell wall biogenesis/degradation</keyword>
<protein>
    <recommendedName>
        <fullName evidence="10">Peptidase S11 D-alanyl-D-alanine carboxypeptidase A N-terminal domain-containing protein</fullName>
    </recommendedName>
</protein>
<evidence type="ECO:0000256" key="8">
    <source>
        <dbReference type="PIRSR" id="PIRSR618044-2"/>
    </source>
</evidence>
<organism evidence="11 12">
    <name type="scientific">Candidatus Curtissbacteria bacterium RIFCSPLOWO2_01_FULL_37_9</name>
    <dbReference type="NCBI Taxonomy" id="1797724"/>
    <lineage>
        <taxon>Bacteria</taxon>
        <taxon>Candidatus Curtissiibacteriota</taxon>
    </lineage>
</organism>
<dbReference type="AlphaFoldDB" id="A0A1F5GSL0"/>
<evidence type="ECO:0000259" key="10">
    <source>
        <dbReference type="Pfam" id="PF00768"/>
    </source>
</evidence>
<dbReference type="GO" id="GO:0006508">
    <property type="term" value="P:proteolysis"/>
    <property type="evidence" value="ECO:0007669"/>
    <property type="project" value="InterPro"/>
</dbReference>
<feature type="active site" description="Acyl-ester intermediate" evidence="7">
    <location>
        <position position="94"/>
    </location>
</feature>
<evidence type="ECO:0000256" key="3">
    <source>
        <dbReference type="ARBA" id="ARBA00022801"/>
    </source>
</evidence>
<gene>
    <name evidence="11" type="ORF">A3A48_01200</name>
</gene>
<evidence type="ECO:0000256" key="7">
    <source>
        <dbReference type="PIRSR" id="PIRSR618044-1"/>
    </source>
</evidence>
<feature type="domain" description="Peptidase S11 D-alanyl-D-alanine carboxypeptidase A N-terminal" evidence="10">
    <location>
        <begin position="63"/>
        <end position="289"/>
    </location>
</feature>
<keyword evidence="3" id="KW-0378">Hydrolase</keyword>
<accession>A0A1F5GSL0</accession>
<dbReference type="GO" id="GO:0009002">
    <property type="term" value="F:serine-type D-Ala-D-Ala carboxypeptidase activity"/>
    <property type="evidence" value="ECO:0007669"/>
    <property type="project" value="InterPro"/>
</dbReference>
<feature type="binding site" evidence="8">
    <location>
        <position position="259"/>
    </location>
    <ligand>
        <name>substrate</name>
    </ligand>
</feature>
<feature type="active site" description="Proton acceptor" evidence="7">
    <location>
        <position position="97"/>
    </location>
</feature>
<dbReference type="InterPro" id="IPR018044">
    <property type="entry name" value="Peptidase_S11"/>
</dbReference>